<feature type="DNA-binding region" description="HMG box" evidence="3">
    <location>
        <begin position="80"/>
        <end position="152"/>
    </location>
</feature>
<evidence type="ECO:0000313" key="7">
    <source>
        <dbReference type="Proteomes" id="UP001437256"/>
    </source>
</evidence>
<dbReference type="Proteomes" id="UP001437256">
    <property type="component" value="Unassembled WGS sequence"/>
</dbReference>
<sequence>MPVTTRSTNSSIPTPSQLTFAETVTPTTYAQDRDSADELQSLDLAQLQQLRSSMDAAPQDSQPKKRRRGPAHRRVSQGHIPRPPNAFMLFRQHYVKLQHTPGTTFHDGLQEQSLSKAIGVVWRELSPAEKAEWSKKAMIEKEIHKKNYPDYRYKPVHKKRKRGDDPSQEETKPKLAKKRPTEDMSRRQSLTKLAMVDYEKQRDFQLKRNRYLTKQLKLGYKHEELGPMMKKYDEYYLKRLTEGQEFGSPTASEDGYFDDDTGFQSDAATLLDHEEAAWGLTLKLDHPSPSDTSRISSPANLPYSLSASPAVDGLSLPTVPSLASLAPSGPASQSSLSSGWGFQHLRRSSSVPPPTASWHVPTQPSYDFSLPESSFPQVSGSTPVTPADTMVSHTDYLPMDMDFDYNQMSTEHRVLLGGRRASSAGGTRRSWGTVNRFAASSSNYTLDWNANPVSSQWTQSQWGWLPSGNADAGAGCEELPEVEGGLFAANFDLSASSPPHEMGSPIDSVSPLDAPAPTTVEPHSTLLYGPGHIPIMAPQPISPVPLQGFEPSSYAPSMQPIMPIMNTDFVDALVYPPEVVDR</sequence>
<keyword evidence="7" id="KW-1185">Reference proteome</keyword>
<dbReference type="InterPro" id="IPR036910">
    <property type="entry name" value="HMG_box_dom_sf"/>
</dbReference>
<proteinExistence type="predicted"/>
<dbReference type="PROSITE" id="PS50118">
    <property type="entry name" value="HMG_BOX_2"/>
    <property type="match status" value="1"/>
</dbReference>
<evidence type="ECO:0000259" key="5">
    <source>
        <dbReference type="PROSITE" id="PS50118"/>
    </source>
</evidence>
<dbReference type="CDD" id="cd01389">
    <property type="entry name" value="HMG-box_ROX1-like"/>
    <property type="match status" value="1"/>
</dbReference>
<feature type="domain" description="HMG box" evidence="5">
    <location>
        <begin position="80"/>
        <end position="152"/>
    </location>
</feature>
<feature type="compositionally biased region" description="Basic and acidic residues" evidence="4">
    <location>
        <begin position="162"/>
        <end position="186"/>
    </location>
</feature>
<dbReference type="EMBL" id="JBBXMP010000006">
    <property type="protein sequence ID" value="KAL0070589.1"/>
    <property type="molecule type" value="Genomic_DNA"/>
</dbReference>
<protein>
    <recommendedName>
        <fullName evidence="5">HMG box domain-containing protein</fullName>
    </recommendedName>
</protein>
<reference evidence="6 7" key="1">
    <citation type="submission" date="2024-05" db="EMBL/GenBank/DDBJ databases">
        <title>A draft genome resource for the thread blight pathogen Marasmius tenuissimus strain MS-2.</title>
        <authorList>
            <person name="Yulfo-Soto G.E."/>
            <person name="Baruah I.K."/>
            <person name="Amoako-Attah I."/>
            <person name="Bukari Y."/>
            <person name="Meinhardt L.W."/>
            <person name="Bailey B.A."/>
            <person name="Cohen S.P."/>
        </authorList>
    </citation>
    <scope>NUCLEOTIDE SEQUENCE [LARGE SCALE GENOMIC DNA]</scope>
    <source>
        <strain evidence="6 7">MS-2</strain>
    </source>
</reference>
<accession>A0ABR3AB34</accession>
<organism evidence="6 7">
    <name type="scientific">Marasmius tenuissimus</name>
    <dbReference type="NCBI Taxonomy" id="585030"/>
    <lineage>
        <taxon>Eukaryota</taxon>
        <taxon>Fungi</taxon>
        <taxon>Dikarya</taxon>
        <taxon>Basidiomycota</taxon>
        <taxon>Agaricomycotina</taxon>
        <taxon>Agaricomycetes</taxon>
        <taxon>Agaricomycetidae</taxon>
        <taxon>Agaricales</taxon>
        <taxon>Marasmiineae</taxon>
        <taxon>Marasmiaceae</taxon>
        <taxon>Marasmius</taxon>
    </lineage>
</organism>
<dbReference type="PANTHER" id="PTHR45789">
    <property type="entry name" value="FI18025P1"/>
    <property type="match status" value="1"/>
</dbReference>
<feature type="compositionally biased region" description="Basic residues" evidence="4">
    <location>
        <begin position="64"/>
        <end position="76"/>
    </location>
</feature>
<evidence type="ECO:0000313" key="6">
    <source>
        <dbReference type="EMBL" id="KAL0070589.1"/>
    </source>
</evidence>
<keyword evidence="1 3" id="KW-0238">DNA-binding</keyword>
<feature type="region of interest" description="Disordered" evidence="4">
    <location>
        <begin position="49"/>
        <end position="84"/>
    </location>
</feature>
<dbReference type="SMART" id="SM00398">
    <property type="entry name" value="HMG"/>
    <property type="match status" value="1"/>
</dbReference>
<evidence type="ECO:0000256" key="4">
    <source>
        <dbReference type="SAM" id="MobiDB-lite"/>
    </source>
</evidence>
<dbReference type="Gene3D" id="1.10.30.10">
    <property type="entry name" value="High mobility group box domain"/>
    <property type="match status" value="1"/>
</dbReference>
<dbReference type="InterPro" id="IPR051356">
    <property type="entry name" value="SOX/SOX-like_TF"/>
</dbReference>
<feature type="region of interest" description="Disordered" evidence="4">
    <location>
        <begin position="1"/>
        <end position="21"/>
    </location>
</feature>
<evidence type="ECO:0000256" key="2">
    <source>
        <dbReference type="ARBA" id="ARBA00023242"/>
    </source>
</evidence>
<evidence type="ECO:0000256" key="3">
    <source>
        <dbReference type="PROSITE-ProRule" id="PRU00267"/>
    </source>
</evidence>
<dbReference type="PANTHER" id="PTHR45789:SF2">
    <property type="entry name" value="FI18025P1"/>
    <property type="match status" value="1"/>
</dbReference>
<keyword evidence="2 3" id="KW-0539">Nucleus</keyword>
<comment type="caution">
    <text evidence="6">The sequence shown here is derived from an EMBL/GenBank/DDBJ whole genome shotgun (WGS) entry which is preliminary data.</text>
</comment>
<dbReference type="SUPFAM" id="SSF47095">
    <property type="entry name" value="HMG-box"/>
    <property type="match status" value="1"/>
</dbReference>
<name>A0ABR3AB34_9AGAR</name>
<feature type="region of interest" description="Disordered" evidence="4">
    <location>
        <begin position="150"/>
        <end position="189"/>
    </location>
</feature>
<evidence type="ECO:0000256" key="1">
    <source>
        <dbReference type="ARBA" id="ARBA00023125"/>
    </source>
</evidence>
<gene>
    <name evidence="6" type="ORF">AAF712_002428</name>
</gene>
<dbReference type="InterPro" id="IPR009071">
    <property type="entry name" value="HMG_box_dom"/>
</dbReference>
<dbReference type="Pfam" id="PF00505">
    <property type="entry name" value="HMG_box"/>
    <property type="match status" value="1"/>
</dbReference>